<evidence type="ECO:0000256" key="7">
    <source>
        <dbReference type="ARBA" id="ARBA00022927"/>
    </source>
</evidence>
<dbReference type="InterPro" id="IPR014018">
    <property type="entry name" value="SecA_motor_DEAD"/>
</dbReference>
<dbReference type="PANTHER" id="PTHR30612:SF0">
    <property type="entry name" value="CHLOROPLAST PROTEIN-TRANSPORTING ATPASE"/>
    <property type="match status" value="1"/>
</dbReference>
<dbReference type="AlphaFoldDB" id="A0AA43XHN2"/>
<dbReference type="InterPro" id="IPR011116">
    <property type="entry name" value="SecA_Wing/Scaffold"/>
</dbReference>
<dbReference type="GO" id="GO:0043952">
    <property type="term" value="P:protein transport by the Sec complex"/>
    <property type="evidence" value="ECO:0007669"/>
    <property type="project" value="TreeGrafter"/>
</dbReference>
<dbReference type="Gene3D" id="3.40.50.300">
    <property type="entry name" value="P-loop containing nucleotide triphosphate hydrolases"/>
    <property type="match status" value="2"/>
</dbReference>
<keyword evidence="13" id="KW-1185">Reference proteome</keyword>
<dbReference type="Pfam" id="PF07516">
    <property type="entry name" value="SecA_SW"/>
    <property type="match status" value="1"/>
</dbReference>
<dbReference type="SMART" id="SM00957">
    <property type="entry name" value="SecA_DEAD"/>
    <property type="match status" value="1"/>
</dbReference>
<evidence type="ECO:0000256" key="10">
    <source>
        <dbReference type="ARBA" id="ARBA00023136"/>
    </source>
</evidence>
<dbReference type="Gene3D" id="1.10.3060.10">
    <property type="entry name" value="Helical scaffold and wing domains of SecA"/>
    <property type="match status" value="1"/>
</dbReference>
<evidence type="ECO:0000313" key="12">
    <source>
        <dbReference type="EMBL" id="NBG87055.1"/>
    </source>
</evidence>
<name>A0AA43XHN2_9CLOT</name>
<evidence type="ECO:0000256" key="8">
    <source>
        <dbReference type="ARBA" id="ARBA00022967"/>
    </source>
</evidence>
<sequence>MEKCSDQKNESRCTMKNLLKKFFGGSTVKTKEEVKQPREDFRSFEEAWKEVVDQDFKEPAIETATALTLGQVVVNSDRESRFQGMALATYLKASRGERVHVISINEAVASRRFEELQSLYEALGFTAGLLSRGQSNKERQEVYQKNVVFGTSGAFIYDYLKDQKVLDAKERRQPVRSFAIVEKADLVLLDQGTRPVGIFEQDEKVIDSITLRSYFSNYQNLSALVDFDGGDQPEFSDLYGMETRKIGEQKASKNSEEEPPVRIYKTLEEKRKAILEELKQRAGSSEPLLVSLRSDEKAELLMEHLDGEGVSYRSLLLKDDSKEKAFVQQALENQEMMLVVNPVSRGVEEFLPENIHILSTERYMLKRNDRHLIKMAENAGSKGTVEFVLSLGDDLLDVFSEEEMEHFKDSINVEAGQPIENGKVREMMEYVQQRMKEKNASLRSYVRNFEAVIQKQREVIYSEREKVLTEEDIKQHVLNLMEKAINEEIDKYTANSVFPEEWDLEGLAETLSNSFLPKEQLVFSNVEDLTKKDLKGHLIQKASKAYLERKKEMGEESFERMQRILLLKIIDRKWSEHLEAMEELRQDMNLRAMGRQDPIRAFQVEGFELFENMTKTIPKDLMHGLFSIEPLEQ</sequence>
<evidence type="ECO:0000256" key="2">
    <source>
        <dbReference type="ARBA" id="ARBA00007650"/>
    </source>
</evidence>
<dbReference type="GO" id="GO:0005829">
    <property type="term" value="C:cytosol"/>
    <property type="evidence" value="ECO:0007669"/>
    <property type="project" value="TreeGrafter"/>
</dbReference>
<evidence type="ECO:0000256" key="3">
    <source>
        <dbReference type="ARBA" id="ARBA00022448"/>
    </source>
</evidence>
<comment type="caution">
    <text evidence="12">The sequence shown here is derived from an EMBL/GenBank/DDBJ whole genome shotgun (WGS) entry which is preliminary data.</text>
</comment>
<gene>
    <name evidence="12" type="ORF">ISALK_00935</name>
</gene>
<evidence type="ECO:0000256" key="9">
    <source>
        <dbReference type="ARBA" id="ARBA00023010"/>
    </source>
</evidence>
<keyword evidence="3" id="KW-0813">Transport</keyword>
<reference evidence="12 13" key="1">
    <citation type="submission" date="2019-04" db="EMBL/GenBank/DDBJ databases">
        <title>Isachenkonia alkalipeptolytica gen. nov. sp. nov. a new anaerobic, alkiliphilic organothrophic bacterium capable to reduce synthesized ferrihydrite isolated from a soda lake.</title>
        <authorList>
            <person name="Toshchakov S.V."/>
            <person name="Zavarzina D.G."/>
            <person name="Zhilina T.N."/>
            <person name="Kostrikina N.A."/>
            <person name="Kublanov I.V."/>
        </authorList>
    </citation>
    <scope>NUCLEOTIDE SEQUENCE [LARGE SCALE GENOMIC DNA]</scope>
    <source>
        <strain evidence="12 13">Z-1701</strain>
    </source>
</reference>
<dbReference type="GO" id="GO:0006605">
    <property type="term" value="P:protein targeting"/>
    <property type="evidence" value="ECO:0007669"/>
    <property type="project" value="InterPro"/>
</dbReference>
<dbReference type="InterPro" id="IPR036266">
    <property type="entry name" value="SecA_Wing/Scaffold_sf"/>
</dbReference>
<evidence type="ECO:0000256" key="6">
    <source>
        <dbReference type="ARBA" id="ARBA00022840"/>
    </source>
</evidence>
<evidence type="ECO:0000256" key="4">
    <source>
        <dbReference type="ARBA" id="ARBA00022475"/>
    </source>
</evidence>
<dbReference type="PROSITE" id="PS51196">
    <property type="entry name" value="SECA_MOTOR_DEAD"/>
    <property type="match status" value="1"/>
</dbReference>
<dbReference type="SUPFAM" id="SSF81886">
    <property type="entry name" value="Helical scaffold and wing domains of SecA"/>
    <property type="match status" value="1"/>
</dbReference>
<dbReference type="EMBL" id="SUMG01000001">
    <property type="protein sequence ID" value="NBG87055.1"/>
    <property type="molecule type" value="Genomic_DNA"/>
</dbReference>
<organism evidence="12 13">
    <name type="scientific">Isachenkonia alkalipeptolytica</name>
    <dbReference type="NCBI Taxonomy" id="2565777"/>
    <lineage>
        <taxon>Bacteria</taxon>
        <taxon>Bacillati</taxon>
        <taxon>Bacillota</taxon>
        <taxon>Clostridia</taxon>
        <taxon>Eubacteriales</taxon>
        <taxon>Clostridiaceae</taxon>
        <taxon>Isachenkonia</taxon>
    </lineage>
</organism>
<dbReference type="InterPro" id="IPR011115">
    <property type="entry name" value="SecA_DEAD"/>
</dbReference>
<keyword evidence="4" id="KW-1003">Cell membrane</keyword>
<dbReference type="InterPro" id="IPR044722">
    <property type="entry name" value="SecA_SF2_C"/>
</dbReference>
<protein>
    <recommendedName>
        <fullName evidence="11">SecA family profile domain-containing protein</fullName>
    </recommendedName>
</protein>
<evidence type="ECO:0000313" key="13">
    <source>
        <dbReference type="Proteomes" id="UP000449710"/>
    </source>
</evidence>
<feature type="domain" description="SecA family profile" evidence="11">
    <location>
        <begin position="1"/>
        <end position="420"/>
    </location>
</feature>
<accession>A0AA43XHN2</accession>
<dbReference type="SUPFAM" id="SSF52540">
    <property type="entry name" value="P-loop containing nucleoside triphosphate hydrolases"/>
    <property type="match status" value="2"/>
</dbReference>
<keyword evidence="6" id="KW-0067">ATP-binding</keyword>
<keyword evidence="8" id="KW-1278">Translocase</keyword>
<evidence type="ECO:0000259" key="11">
    <source>
        <dbReference type="PROSITE" id="PS51196"/>
    </source>
</evidence>
<dbReference type="Pfam" id="PF07517">
    <property type="entry name" value="SecA_DEAD"/>
    <property type="match status" value="1"/>
</dbReference>
<dbReference type="GO" id="GO:0017038">
    <property type="term" value="P:protein import"/>
    <property type="evidence" value="ECO:0007669"/>
    <property type="project" value="InterPro"/>
</dbReference>
<dbReference type="GO" id="GO:0006886">
    <property type="term" value="P:intracellular protein transport"/>
    <property type="evidence" value="ECO:0007669"/>
    <property type="project" value="InterPro"/>
</dbReference>
<evidence type="ECO:0000256" key="1">
    <source>
        <dbReference type="ARBA" id="ARBA00004170"/>
    </source>
</evidence>
<evidence type="ECO:0000256" key="5">
    <source>
        <dbReference type="ARBA" id="ARBA00022741"/>
    </source>
</evidence>
<dbReference type="Pfam" id="PF21090">
    <property type="entry name" value="P-loop_SecA"/>
    <property type="match status" value="2"/>
</dbReference>
<keyword evidence="9" id="KW-0811">Translocation</keyword>
<keyword evidence="7" id="KW-0653">Protein transport</keyword>
<dbReference type="InterPro" id="IPR000185">
    <property type="entry name" value="SecA"/>
</dbReference>
<dbReference type="PANTHER" id="PTHR30612">
    <property type="entry name" value="SECA INNER MEMBRANE COMPONENT OF SEC PROTEIN SECRETION SYSTEM"/>
    <property type="match status" value="1"/>
</dbReference>
<dbReference type="GO" id="GO:0005886">
    <property type="term" value="C:plasma membrane"/>
    <property type="evidence" value="ECO:0007669"/>
    <property type="project" value="TreeGrafter"/>
</dbReference>
<keyword evidence="5" id="KW-0547">Nucleotide-binding</keyword>
<dbReference type="Proteomes" id="UP000449710">
    <property type="component" value="Unassembled WGS sequence"/>
</dbReference>
<dbReference type="GO" id="GO:0031522">
    <property type="term" value="C:cell envelope Sec protein transport complex"/>
    <property type="evidence" value="ECO:0007669"/>
    <property type="project" value="TreeGrafter"/>
</dbReference>
<dbReference type="InterPro" id="IPR027417">
    <property type="entry name" value="P-loop_NTPase"/>
</dbReference>
<comment type="subcellular location">
    <subcellularLocation>
        <location evidence="1">Membrane</location>
        <topology evidence="1">Peripheral membrane protein</topology>
    </subcellularLocation>
</comment>
<proteinExistence type="inferred from homology"/>
<comment type="similarity">
    <text evidence="2">Belongs to the SecA family.</text>
</comment>
<dbReference type="GO" id="GO:0005524">
    <property type="term" value="F:ATP binding"/>
    <property type="evidence" value="ECO:0007669"/>
    <property type="project" value="UniProtKB-KW"/>
</dbReference>
<keyword evidence="10" id="KW-0472">Membrane</keyword>